<dbReference type="SUPFAM" id="SSF55729">
    <property type="entry name" value="Acyl-CoA N-acyltransferases (Nat)"/>
    <property type="match status" value="2"/>
</dbReference>
<dbReference type="AlphaFoldDB" id="A0A399EHU1"/>
<reference evidence="4 5" key="1">
    <citation type="submission" date="2018-08" db="EMBL/GenBank/DDBJ databases">
        <title>Meiothermus terrae DSM 26712 genome sequencing project.</title>
        <authorList>
            <person name="Da Costa M.S."/>
            <person name="Albuquerque L."/>
            <person name="Raposo P."/>
            <person name="Froufe H.J.C."/>
            <person name="Barroso C.S."/>
            <person name="Egas C."/>
        </authorList>
    </citation>
    <scope>NUCLEOTIDE SEQUENCE [LARGE SCALE GENOMIC DNA]</scope>
    <source>
        <strain evidence="4 5">DSM 26712</strain>
    </source>
</reference>
<evidence type="ECO:0000256" key="1">
    <source>
        <dbReference type="ARBA" id="ARBA00022679"/>
    </source>
</evidence>
<dbReference type="Pfam" id="PF00583">
    <property type="entry name" value="Acetyltransf_1"/>
    <property type="match status" value="1"/>
</dbReference>
<sequence>MDLIIRPFTPEDHPPALEIHNAIWPDTPQTLEDRLEADGRRRADLVFRRYAAEVGGQVVATGSFQHMEWFFHPRKFALGMEVHPQWQGQGVGGRLWRHLLAELEAFEPLSLHASVREDKNGWAVARHYGFAEESRAWESLLDLSAFDPAPFGDAVERVRAAGYRILSWAELGDTPEHRRRLWELDVEVSEDVPHTHPFTMPTLERYEQRVFGSRDFQPETLLVALSPDGEFAGVSQLWKTRPEHRLDNGLTGVRRAHRRKGLALAMKLENVARARALGKREIRTFNDQTNRPMLAINEAMGFVKQPAWIDVVRVLRSE</sequence>
<dbReference type="CDD" id="cd04301">
    <property type="entry name" value="NAT_SF"/>
    <property type="match status" value="1"/>
</dbReference>
<dbReference type="InterPro" id="IPR050832">
    <property type="entry name" value="Bact_Acetyltransf"/>
</dbReference>
<dbReference type="Proteomes" id="UP000265715">
    <property type="component" value="Unassembled WGS sequence"/>
</dbReference>
<dbReference type="PANTHER" id="PTHR43877">
    <property type="entry name" value="AMINOALKYLPHOSPHONATE N-ACETYLTRANSFERASE-RELATED-RELATED"/>
    <property type="match status" value="1"/>
</dbReference>
<feature type="domain" description="N-acetyltransferase" evidence="3">
    <location>
        <begin position="3"/>
        <end position="150"/>
    </location>
</feature>
<dbReference type="InterPro" id="IPR016181">
    <property type="entry name" value="Acyl_CoA_acyltransferase"/>
</dbReference>
<evidence type="ECO:0000259" key="3">
    <source>
        <dbReference type="PROSITE" id="PS51186"/>
    </source>
</evidence>
<dbReference type="PROSITE" id="PS51186">
    <property type="entry name" value="GNAT"/>
    <property type="match status" value="2"/>
</dbReference>
<evidence type="ECO:0000256" key="2">
    <source>
        <dbReference type="ARBA" id="ARBA00023315"/>
    </source>
</evidence>
<keyword evidence="5" id="KW-1185">Reference proteome</keyword>
<name>A0A399EHU1_9DEIN</name>
<keyword evidence="1 4" id="KW-0808">Transferase</keyword>
<gene>
    <name evidence="4" type="ORF">Mterra_02414</name>
</gene>
<protein>
    <submittedName>
        <fullName evidence="4">Acetyltransferase (GNAT) family protein</fullName>
    </submittedName>
</protein>
<evidence type="ECO:0000313" key="4">
    <source>
        <dbReference type="EMBL" id="RIH83063.1"/>
    </source>
</evidence>
<dbReference type="PANTHER" id="PTHR43877:SF6">
    <property type="entry name" value="GCN5-RELATED N-ACETYLTRANSFERASE"/>
    <property type="match status" value="1"/>
</dbReference>
<feature type="domain" description="N-acetyltransferase" evidence="3">
    <location>
        <begin position="179"/>
        <end position="318"/>
    </location>
</feature>
<dbReference type="OrthoDB" id="24907at2"/>
<keyword evidence="2" id="KW-0012">Acyltransferase</keyword>
<dbReference type="Gene3D" id="3.40.630.30">
    <property type="match status" value="1"/>
</dbReference>
<dbReference type="GO" id="GO:0016747">
    <property type="term" value="F:acyltransferase activity, transferring groups other than amino-acyl groups"/>
    <property type="evidence" value="ECO:0007669"/>
    <property type="project" value="InterPro"/>
</dbReference>
<accession>A0A399EHU1</accession>
<evidence type="ECO:0000313" key="5">
    <source>
        <dbReference type="Proteomes" id="UP000265715"/>
    </source>
</evidence>
<comment type="caution">
    <text evidence="4">The sequence shown here is derived from an EMBL/GenBank/DDBJ whole genome shotgun (WGS) entry which is preliminary data.</text>
</comment>
<proteinExistence type="predicted"/>
<dbReference type="InterPro" id="IPR000182">
    <property type="entry name" value="GNAT_dom"/>
</dbReference>
<dbReference type="RefSeq" id="WP_119315443.1">
    <property type="nucleotide sequence ID" value="NZ_QXDL01000101.1"/>
</dbReference>
<dbReference type="EMBL" id="QXDL01000101">
    <property type="protein sequence ID" value="RIH83063.1"/>
    <property type="molecule type" value="Genomic_DNA"/>
</dbReference>
<organism evidence="4 5">
    <name type="scientific">Calidithermus terrae</name>
    <dbReference type="NCBI Taxonomy" id="1408545"/>
    <lineage>
        <taxon>Bacteria</taxon>
        <taxon>Thermotogati</taxon>
        <taxon>Deinococcota</taxon>
        <taxon>Deinococci</taxon>
        <taxon>Thermales</taxon>
        <taxon>Thermaceae</taxon>
        <taxon>Calidithermus</taxon>
    </lineage>
</organism>